<dbReference type="RefSeq" id="WP_187466412.1">
    <property type="nucleotide sequence ID" value="NZ_JACSIT010000097.1"/>
</dbReference>
<feature type="signal peptide" evidence="2">
    <location>
        <begin position="1"/>
        <end position="21"/>
    </location>
</feature>
<proteinExistence type="predicted"/>
<keyword evidence="5" id="KW-1185">Reference proteome</keyword>
<feature type="chain" id="PRO_5037218875" description="Bacterial spore germination immunoglobulin-like domain-containing protein" evidence="2">
    <location>
        <begin position="22"/>
        <end position="172"/>
    </location>
</feature>
<feature type="domain" description="Bacterial spore germination immunoglobulin-like" evidence="3">
    <location>
        <begin position="70"/>
        <end position="159"/>
    </location>
</feature>
<dbReference type="InterPro" id="IPR018911">
    <property type="entry name" value="Gmad2_Ig-like_dom"/>
</dbReference>
<dbReference type="Proteomes" id="UP000650081">
    <property type="component" value="Unassembled WGS sequence"/>
</dbReference>
<evidence type="ECO:0000256" key="2">
    <source>
        <dbReference type="SAM" id="SignalP"/>
    </source>
</evidence>
<dbReference type="AlphaFoldDB" id="A0A923TD14"/>
<evidence type="ECO:0000313" key="4">
    <source>
        <dbReference type="EMBL" id="MBC6994332.1"/>
    </source>
</evidence>
<evidence type="ECO:0000259" key="3">
    <source>
        <dbReference type="Pfam" id="PF10648"/>
    </source>
</evidence>
<name>A0A923TD14_9BACT</name>
<accession>A0A923TD14</accession>
<reference evidence="4" key="1">
    <citation type="submission" date="2020-08" db="EMBL/GenBank/DDBJ databases">
        <title>Lewinella bacteria from marine environments.</title>
        <authorList>
            <person name="Zhong Y."/>
        </authorList>
    </citation>
    <scope>NUCLEOTIDE SEQUENCE</scope>
    <source>
        <strain evidence="4">KCTC 42187</strain>
    </source>
</reference>
<evidence type="ECO:0000256" key="1">
    <source>
        <dbReference type="SAM" id="MobiDB-lite"/>
    </source>
</evidence>
<comment type="caution">
    <text evidence="4">The sequence shown here is derived from an EMBL/GenBank/DDBJ whole genome shotgun (WGS) entry which is preliminary data.</text>
</comment>
<evidence type="ECO:0000313" key="5">
    <source>
        <dbReference type="Proteomes" id="UP000650081"/>
    </source>
</evidence>
<protein>
    <recommendedName>
        <fullName evidence="3">Bacterial spore germination immunoglobulin-like domain-containing protein</fullName>
    </recommendedName>
</protein>
<dbReference type="EMBL" id="JACSIT010000097">
    <property type="protein sequence ID" value="MBC6994332.1"/>
    <property type="molecule type" value="Genomic_DNA"/>
</dbReference>
<dbReference type="PROSITE" id="PS51257">
    <property type="entry name" value="PROKAR_LIPOPROTEIN"/>
    <property type="match status" value="1"/>
</dbReference>
<gene>
    <name evidence="4" type="ORF">H9S92_09170</name>
</gene>
<feature type="region of interest" description="Disordered" evidence="1">
    <location>
        <begin position="20"/>
        <end position="42"/>
    </location>
</feature>
<keyword evidence="2" id="KW-0732">Signal</keyword>
<dbReference type="Pfam" id="PF10648">
    <property type="entry name" value="Gmad2"/>
    <property type="match status" value="1"/>
</dbReference>
<sequence>MHRCLILFALLLFTACQPDRAPATAPETPAPAPQIPTGGGLAADVAEPLPAGEYEDLNPQADPRPLEDLIRIKTPRPNDRITSPLQLQGSAFPGWFFEGDFPVVLTDEKGKVLAEAPAVMLTKVLEGQFTPFASELNFAAPSGTRLKLTFHLDNPSDGEGVQRAVSIPLTVY</sequence>
<organism evidence="4 5">
    <name type="scientific">Neolewinella lacunae</name>
    <dbReference type="NCBI Taxonomy" id="1517758"/>
    <lineage>
        <taxon>Bacteria</taxon>
        <taxon>Pseudomonadati</taxon>
        <taxon>Bacteroidota</taxon>
        <taxon>Saprospiria</taxon>
        <taxon>Saprospirales</taxon>
        <taxon>Lewinellaceae</taxon>
        <taxon>Neolewinella</taxon>
    </lineage>
</organism>